<feature type="transmembrane region" description="Helical" evidence="8">
    <location>
        <begin position="90"/>
        <end position="110"/>
    </location>
</feature>
<feature type="transmembrane region" description="Helical" evidence="8">
    <location>
        <begin position="23"/>
        <end position="42"/>
    </location>
</feature>
<dbReference type="Proteomes" id="UP000070409">
    <property type="component" value="Unassembled WGS sequence"/>
</dbReference>
<feature type="transmembrane region" description="Helical" evidence="8">
    <location>
        <begin position="308"/>
        <end position="330"/>
    </location>
</feature>
<keyword evidence="7 8" id="KW-0472">Membrane</keyword>
<evidence type="ECO:0000256" key="8">
    <source>
        <dbReference type="SAM" id="Phobius"/>
    </source>
</evidence>
<keyword evidence="6 8" id="KW-1133">Transmembrane helix</keyword>
<comment type="subcellular location">
    <subcellularLocation>
        <location evidence="1">Cell membrane</location>
        <topology evidence="1">Multi-pass membrane protein</topology>
    </subcellularLocation>
</comment>
<evidence type="ECO:0000256" key="1">
    <source>
        <dbReference type="ARBA" id="ARBA00004651"/>
    </source>
</evidence>
<dbReference type="InterPro" id="IPR038731">
    <property type="entry name" value="RgtA/B/C-like"/>
</dbReference>
<dbReference type="Pfam" id="PF13231">
    <property type="entry name" value="PMT_2"/>
    <property type="match status" value="1"/>
</dbReference>
<name>A0A137YZI0_9ACTN</name>
<feature type="transmembrane region" description="Helical" evidence="8">
    <location>
        <begin position="210"/>
        <end position="230"/>
    </location>
</feature>
<dbReference type="PANTHER" id="PTHR33908:SF11">
    <property type="entry name" value="MEMBRANE PROTEIN"/>
    <property type="match status" value="1"/>
</dbReference>
<reference evidence="10 11" key="1">
    <citation type="submission" date="2016-02" db="EMBL/GenBank/DDBJ databases">
        <authorList>
            <person name="Teng J.L."/>
            <person name="Tang Y."/>
            <person name="Huang Y."/>
            <person name="Guo F."/>
            <person name="Wei W."/>
            <person name="Chen J.H."/>
            <person name="Wong S.Y."/>
            <person name="Lau S.K."/>
            <person name="Woo P.C."/>
        </authorList>
    </citation>
    <scope>NUCLEOTIDE SEQUENCE [LARGE SCALE GENOMIC DNA]</scope>
    <source>
        <strain evidence="10 11">JCM 13375</strain>
    </source>
</reference>
<accession>A0A137YZI0</accession>
<evidence type="ECO:0000256" key="7">
    <source>
        <dbReference type="ARBA" id="ARBA00023136"/>
    </source>
</evidence>
<evidence type="ECO:0000256" key="5">
    <source>
        <dbReference type="ARBA" id="ARBA00022692"/>
    </source>
</evidence>
<keyword evidence="2" id="KW-1003">Cell membrane</keyword>
<keyword evidence="3" id="KW-0328">Glycosyltransferase</keyword>
<keyword evidence="5 8" id="KW-0812">Transmembrane</keyword>
<evidence type="ECO:0000256" key="6">
    <source>
        <dbReference type="ARBA" id="ARBA00022989"/>
    </source>
</evidence>
<feature type="transmembrane region" description="Helical" evidence="8">
    <location>
        <begin position="122"/>
        <end position="141"/>
    </location>
</feature>
<keyword evidence="11" id="KW-1185">Reference proteome</keyword>
<feature type="transmembrane region" description="Helical" evidence="8">
    <location>
        <begin position="250"/>
        <end position="278"/>
    </location>
</feature>
<feature type="transmembrane region" description="Helical" evidence="8">
    <location>
        <begin position="168"/>
        <end position="198"/>
    </location>
</feature>
<evidence type="ECO:0000259" key="9">
    <source>
        <dbReference type="Pfam" id="PF13231"/>
    </source>
</evidence>
<comment type="caution">
    <text evidence="10">The sequence shown here is derived from an EMBL/GenBank/DDBJ whole genome shotgun (WGS) entry which is preliminary data.</text>
</comment>
<feature type="transmembrane region" description="Helical" evidence="8">
    <location>
        <begin position="342"/>
        <end position="362"/>
    </location>
</feature>
<dbReference type="PANTHER" id="PTHR33908">
    <property type="entry name" value="MANNOSYLTRANSFERASE YKCB-RELATED"/>
    <property type="match status" value="1"/>
</dbReference>
<sequence>MTSQVTALATGPRAAAGRVLPPLARLPLAAVGTVVLAVMLLGSRNYGYFFDEAYFVVAGRDHPAAGYFDQPPLVPLLAAGLDRLAHGNLVVLRLPATLAVVGITLLTGLIARELGGRRWAQVLAAAAAAMSLVSSVGHWLATYSLDPLWWTVIVYLLVRWVRTRDDRLLLAAGAVTALSLLTKFLVPALWIAVAVGALACGPRRMLTRPALRGGAALAVAAIVPTLWWQAGHDWAYTRMGAVVRAEWPGGAGFALVGLFGAGLLIGLPLLLVGVVALLRSPALRPYRFLGVALVLVVAAIVITHGRAYYLASVYALPMAAGAVAVESWAGRRRRVVRTALRIVAVLALLGSTASWIAAAPVWSPAIAERIGTPPFRAPATMLIDGDTMLEGLSDTVVAAYRSLPPADRDGLVIVAESYPFAAAVDFYGRDQGLPRAYSGHRAYYYFGRPPDDARAVLWVGDPSPVLDGAFRHRRAVPVSGEDGDPVVRLYTDRTVAWPALWERLRSQ</sequence>
<feature type="transmembrane region" description="Helical" evidence="8">
    <location>
        <begin position="285"/>
        <end position="302"/>
    </location>
</feature>
<evidence type="ECO:0000256" key="2">
    <source>
        <dbReference type="ARBA" id="ARBA00022475"/>
    </source>
</evidence>
<protein>
    <recommendedName>
        <fullName evidence="9">Glycosyltransferase RgtA/B/C/D-like domain-containing protein</fullName>
    </recommendedName>
</protein>
<evidence type="ECO:0000256" key="4">
    <source>
        <dbReference type="ARBA" id="ARBA00022679"/>
    </source>
</evidence>
<dbReference type="InterPro" id="IPR050297">
    <property type="entry name" value="LipidA_mod_glycosyltrf_83"/>
</dbReference>
<dbReference type="EMBL" id="LSRE01000044">
    <property type="protein sequence ID" value="KXO91283.1"/>
    <property type="molecule type" value="Genomic_DNA"/>
</dbReference>
<proteinExistence type="predicted"/>
<organism evidence="10 11">
    <name type="scientific">Tsukamurella pseudospumae</name>
    <dbReference type="NCBI Taxonomy" id="239498"/>
    <lineage>
        <taxon>Bacteria</taxon>
        <taxon>Bacillati</taxon>
        <taxon>Actinomycetota</taxon>
        <taxon>Actinomycetes</taxon>
        <taxon>Mycobacteriales</taxon>
        <taxon>Tsukamurellaceae</taxon>
        <taxon>Tsukamurella</taxon>
    </lineage>
</organism>
<evidence type="ECO:0000256" key="3">
    <source>
        <dbReference type="ARBA" id="ARBA00022676"/>
    </source>
</evidence>
<keyword evidence="4" id="KW-0808">Transferase</keyword>
<evidence type="ECO:0000313" key="10">
    <source>
        <dbReference type="EMBL" id="KXO91283.1"/>
    </source>
</evidence>
<evidence type="ECO:0000313" key="11">
    <source>
        <dbReference type="Proteomes" id="UP000070409"/>
    </source>
</evidence>
<feature type="domain" description="Glycosyltransferase RgtA/B/C/D-like" evidence="9">
    <location>
        <begin position="69"/>
        <end position="228"/>
    </location>
</feature>
<gene>
    <name evidence="10" type="ORF">AXK61_06925</name>
</gene>
<dbReference type="RefSeq" id="WP_068746620.1">
    <property type="nucleotide sequence ID" value="NZ_LSRE01000044.1"/>
</dbReference>